<name>A0A319DYU0_9EURO</name>
<evidence type="ECO:0000313" key="2">
    <source>
        <dbReference type="Proteomes" id="UP000248340"/>
    </source>
</evidence>
<gene>
    <name evidence="1" type="ORF">BO82DRAFT_31677</name>
</gene>
<dbReference type="EMBL" id="KZ821686">
    <property type="protein sequence ID" value="PYH84062.1"/>
    <property type="molecule type" value="Genomic_DNA"/>
</dbReference>
<dbReference type="VEuPathDB" id="FungiDB:BO82DRAFT_31677"/>
<accession>A0A319DYU0</accession>
<sequence>MDRLQLDFLGTSETLLIRLALFGHRTYGTGQPYIALFRRALQVNIGNVRAALNHIADRRRQHE</sequence>
<evidence type="ECO:0000313" key="1">
    <source>
        <dbReference type="EMBL" id="PYH84062.1"/>
    </source>
</evidence>
<organism evidence="1 2">
    <name type="scientific">Aspergillus uvarum CBS 121591</name>
    <dbReference type="NCBI Taxonomy" id="1448315"/>
    <lineage>
        <taxon>Eukaryota</taxon>
        <taxon>Fungi</taxon>
        <taxon>Dikarya</taxon>
        <taxon>Ascomycota</taxon>
        <taxon>Pezizomycotina</taxon>
        <taxon>Eurotiomycetes</taxon>
        <taxon>Eurotiomycetidae</taxon>
        <taxon>Eurotiales</taxon>
        <taxon>Aspergillaceae</taxon>
        <taxon>Aspergillus</taxon>
        <taxon>Aspergillus subgen. Circumdati</taxon>
    </lineage>
</organism>
<dbReference type="Proteomes" id="UP000248340">
    <property type="component" value="Unassembled WGS sequence"/>
</dbReference>
<protein>
    <submittedName>
        <fullName evidence="1">Uncharacterized protein</fullName>
    </submittedName>
</protein>
<dbReference type="AlphaFoldDB" id="A0A319DYU0"/>
<keyword evidence="2" id="KW-1185">Reference proteome</keyword>
<dbReference type="RefSeq" id="XP_025494262.1">
    <property type="nucleotide sequence ID" value="XM_025632593.1"/>
</dbReference>
<proteinExistence type="predicted"/>
<dbReference type="GeneID" id="37135334"/>
<reference evidence="1 2" key="1">
    <citation type="submission" date="2016-12" db="EMBL/GenBank/DDBJ databases">
        <title>The genomes of Aspergillus section Nigri reveals drivers in fungal speciation.</title>
        <authorList>
            <consortium name="DOE Joint Genome Institute"/>
            <person name="Vesth T.C."/>
            <person name="Nybo J."/>
            <person name="Theobald S."/>
            <person name="Brandl J."/>
            <person name="Frisvad J.C."/>
            <person name="Nielsen K.F."/>
            <person name="Lyhne E.K."/>
            <person name="Kogle M.E."/>
            <person name="Kuo A."/>
            <person name="Riley R."/>
            <person name="Clum A."/>
            <person name="Nolan M."/>
            <person name="Lipzen A."/>
            <person name="Salamov A."/>
            <person name="Henrissat B."/>
            <person name="Wiebenga A."/>
            <person name="De Vries R.P."/>
            <person name="Grigoriev I.V."/>
            <person name="Mortensen U.H."/>
            <person name="Andersen M.R."/>
            <person name="Baker S.E."/>
        </authorList>
    </citation>
    <scope>NUCLEOTIDE SEQUENCE [LARGE SCALE GENOMIC DNA]</scope>
    <source>
        <strain evidence="1 2">CBS 121591</strain>
    </source>
</reference>